<feature type="transmembrane region" description="Helical" evidence="5">
    <location>
        <begin position="266"/>
        <end position="282"/>
    </location>
</feature>
<comment type="subcellular location">
    <subcellularLocation>
        <location evidence="1">Membrane</location>
        <topology evidence="1">Multi-pass membrane protein</topology>
    </subcellularLocation>
</comment>
<evidence type="ECO:0000313" key="8">
    <source>
        <dbReference type="Proteomes" id="UP000229681"/>
    </source>
</evidence>
<dbReference type="InterPro" id="IPR007016">
    <property type="entry name" value="O-antigen_ligase-rel_domated"/>
</dbReference>
<keyword evidence="4 5" id="KW-0472">Membrane</keyword>
<dbReference type="GO" id="GO:0016020">
    <property type="term" value="C:membrane"/>
    <property type="evidence" value="ECO:0007669"/>
    <property type="project" value="UniProtKB-SubCell"/>
</dbReference>
<evidence type="ECO:0000256" key="3">
    <source>
        <dbReference type="ARBA" id="ARBA00022989"/>
    </source>
</evidence>
<keyword evidence="2 5" id="KW-0812">Transmembrane</keyword>
<dbReference type="PANTHER" id="PTHR37422:SF13">
    <property type="entry name" value="LIPOPOLYSACCHARIDE BIOSYNTHESIS PROTEIN PA4999-RELATED"/>
    <property type="match status" value="1"/>
</dbReference>
<evidence type="ECO:0000313" key="7">
    <source>
        <dbReference type="EMBL" id="PJF36794.1"/>
    </source>
</evidence>
<feature type="transmembrane region" description="Helical" evidence="5">
    <location>
        <begin position="427"/>
        <end position="445"/>
    </location>
</feature>
<protein>
    <recommendedName>
        <fullName evidence="6">O-antigen ligase-related domain-containing protein</fullName>
    </recommendedName>
</protein>
<organism evidence="7 8">
    <name type="scientific">Candidatus Thermofonsia Clade 1 bacterium</name>
    <dbReference type="NCBI Taxonomy" id="2364210"/>
    <lineage>
        <taxon>Bacteria</taxon>
        <taxon>Bacillati</taxon>
        <taxon>Chloroflexota</taxon>
        <taxon>Candidatus Thermofontia</taxon>
        <taxon>Candidatus Thermofonsia Clade 1</taxon>
    </lineage>
</organism>
<feature type="transmembrane region" description="Helical" evidence="5">
    <location>
        <begin position="289"/>
        <end position="309"/>
    </location>
</feature>
<dbReference type="AlphaFoldDB" id="A0A2M8PGW6"/>
<feature type="transmembrane region" description="Helical" evidence="5">
    <location>
        <begin position="110"/>
        <end position="132"/>
    </location>
</feature>
<evidence type="ECO:0000256" key="2">
    <source>
        <dbReference type="ARBA" id="ARBA00022692"/>
    </source>
</evidence>
<dbReference type="Pfam" id="PF04932">
    <property type="entry name" value="Wzy_C"/>
    <property type="match status" value="1"/>
</dbReference>
<name>A0A2M8PGW6_9CHLR</name>
<gene>
    <name evidence="7" type="ORF">CUN49_03550</name>
</gene>
<reference evidence="7 8" key="1">
    <citation type="submission" date="2017-11" db="EMBL/GenBank/DDBJ databases">
        <title>Evolution of Phototrophy in the Chloroflexi Phylum Driven by Horizontal Gene Transfer.</title>
        <authorList>
            <person name="Ward L.M."/>
            <person name="Hemp J."/>
            <person name="Shih P.M."/>
            <person name="Mcglynn S.E."/>
            <person name="Fischer W."/>
        </authorList>
    </citation>
    <scope>NUCLEOTIDE SEQUENCE [LARGE SCALE GENOMIC DNA]</scope>
    <source>
        <strain evidence="7">JP3_13</strain>
    </source>
</reference>
<feature type="domain" description="O-antigen ligase-related" evidence="6">
    <location>
        <begin position="252"/>
        <end position="408"/>
    </location>
</feature>
<dbReference type="Proteomes" id="UP000229681">
    <property type="component" value="Unassembled WGS sequence"/>
</dbReference>
<dbReference type="PANTHER" id="PTHR37422">
    <property type="entry name" value="TEICHURONIC ACID BIOSYNTHESIS PROTEIN TUAE"/>
    <property type="match status" value="1"/>
</dbReference>
<feature type="transmembrane region" description="Helical" evidence="5">
    <location>
        <begin position="240"/>
        <end position="260"/>
    </location>
</feature>
<keyword evidence="3 5" id="KW-1133">Transmembrane helix</keyword>
<feature type="transmembrane region" description="Helical" evidence="5">
    <location>
        <begin position="211"/>
        <end position="233"/>
    </location>
</feature>
<evidence type="ECO:0000256" key="5">
    <source>
        <dbReference type="SAM" id="Phobius"/>
    </source>
</evidence>
<proteinExistence type="predicted"/>
<evidence type="ECO:0000259" key="6">
    <source>
        <dbReference type="Pfam" id="PF04932"/>
    </source>
</evidence>
<sequence>MHSRLLPWRARASLAWLSAAIGVGALAALPLELAWLSLASIALAVLSLIDLRVAVTATLILAPMKTLIETEAAVRLPLDIGQILFAYTVGLWLLKQIAAQRRIILPRLSVLVPLSAFIFVAALSLLTAVSVSATLNELIKWLQMALMALIVAALCQEYGVGWALGALLAAAAVQALIGLYQFAGGSGAPHLWILGYRYFRAFGSFGQPNPFGAFMGMTLPLALGAAFGAFSAARSQGKALWLWRTGALSGAAGLIGAGLLASWSRGAWLGFAAALVTLILLLPRRFWQAFVMVAVCVAFLLLAIIGGMLPNALLARFSDFAQDLTGFQDVRGVPINDANYATVERLAHWQAALSMADESPWLGVGFGSYEAAYGRHALVNWPLALGHAHNYYLNVLAETGALGLAAYLGMWIALGALGLRVRLLSDAFARGVGVGVLGAWAHIAVHSLFDKLFVNNLFLHFGAMLGLIGTLVATVNSSTQRA</sequence>
<evidence type="ECO:0000256" key="4">
    <source>
        <dbReference type="ARBA" id="ARBA00023136"/>
    </source>
</evidence>
<evidence type="ECO:0000256" key="1">
    <source>
        <dbReference type="ARBA" id="ARBA00004141"/>
    </source>
</evidence>
<feature type="transmembrane region" description="Helical" evidence="5">
    <location>
        <begin position="37"/>
        <end position="62"/>
    </location>
</feature>
<dbReference type="EMBL" id="PGTM01000030">
    <property type="protein sequence ID" value="PJF36794.1"/>
    <property type="molecule type" value="Genomic_DNA"/>
</dbReference>
<accession>A0A2M8PGW6</accession>
<feature type="transmembrane region" description="Helical" evidence="5">
    <location>
        <begin position="457"/>
        <end position="475"/>
    </location>
</feature>
<comment type="caution">
    <text evidence="7">The sequence shown here is derived from an EMBL/GenBank/DDBJ whole genome shotgun (WGS) entry which is preliminary data.</text>
</comment>
<dbReference type="InterPro" id="IPR051533">
    <property type="entry name" value="WaaL-like"/>
</dbReference>
<feature type="transmembrane region" description="Helical" evidence="5">
    <location>
        <begin position="391"/>
        <end position="415"/>
    </location>
</feature>